<dbReference type="InParanoid" id="B9RNT2"/>
<evidence type="ECO:0000313" key="12">
    <source>
        <dbReference type="Proteomes" id="UP000008311"/>
    </source>
</evidence>
<evidence type="ECO:0000256" key="7">
    <source>
        <dbReference type="ARBA" id="ARBA00022989"/>
    </source>
</evidence>
<sequence length="117" mass="12960">MRNKGQETAYAEVLEFFVAIDDSNSKCEREIPEEIGNLTGLQLLSLSTDIVTSKIPSSLGNLKELEALDHSMNNCREKATQLMDIFFLSFFSVSQNYLTGPVPRGNKLANSTSRIGI</sequence>
<dbReference type="AlphaFoldDB" id="B9RNT2"/>
<comment type="similarity">
    <text evidence="2">Belongs to the RLP family.</text>
</comment>
<keyword evidence="3" id="KW-1003">Cell membrane</keyword>
<accession>B9RNT2</accession>
<dbReference type="KEGG" id="rcu:8274159"/>
<keyword evidence="11" id="KW-0808">Transferase</keyword>
<evidence type="ECO:0000256" key="3">
    <source>
        <dbReference type="ARBA" id="ARBA00022475"/>
    </source>
</evidence>
<evidence type="ECO:0000256" key="5">
    <source>
        <dbReference type="ARBA" id="ARBA00022692"/>
    </source>
</evidence>
<evidence type="ECO:0000256" key="4">
    <source>
        <dbReference type="ARBA" id="ARBA00022614"/>
    </source>
</evidence>
<evidence type="ECO:0000256" key="6">
    <source>
        <dbReference type="ARBA" id="ARBA00022737"/>
    </source>
</evidence>
<name>B9RNT2_RICCO</name>
<organism evidence="11 12">
    <name type="scientific">Ricinus communis</name>
    <name type="common">Castor bean</name>
    <dbReference type="NCBI Taxonomy" id="3988"/>
    <lineage>
        <taxon>Eukaryota</taxon>
        <taxon>Viridiplantae</taxon>
        <taxon>Streptophyta</taxon>
        <taxon>Embryophyta</taxon>
        <taxon>Tracheophyta</taxon>
        <taxon>Spermatophyta</taxon>
        <taxon>Magnoliopsida</taxon>
        <taxon>eudicotyledons</taxon>
        <taxon>Gunneridae</taxon>
        <taxon>Pentapetalae</taxon>
        <taxon>rosids</taxon>
        <taxon>fabids</taxon>
        <taxon>Malpighiales</taxon>
        <taxon>Euphorbiaceae</taxon>
        <taxon>Acalyphoideae</taxon>
        <taxon>Acalypheae</taxon>
        <taxon>Ricinus</taxon>
    </lineage>
</organism>
<dbReference type="Gene3D" id="3.80.10.10">
    <property type="entry name" value="Ribonuclease Inhibitor"/>
    <property type="match status" value="1"/>
</dbReference>
<dbReference type="EMBL" id="EQ973791">
    <property type="protein sequence ID" value="EEF46850.1"/>
    <property type="molecule type" value="Genomic_DNA"/>
</dbReference>
<protein>
    <submittedName>
        <fullName evidence="11">Serine/threonine-protein kinase bri1, putative</fullName>
    </submittedName>
</protein>
<keyword evidence="5" id="KW-0812">Transmembrane</keyword>
<dbReference type="PANTHER" id="PTHR27004">
    <property type="entry name" value="RECEPTOR-LIKE PROTEIN 12 ISOFORM X1"/>
    <property type="match status" value="1"/>
</dbReference>
<keyword evidence="8" id="KW-0472">Membrane</keyword>
<comment type="subcellular location">
    <subcellularLocation>
        <location evidence="1">Cell membrane</location>
        <topology evidence="1">Single-pass type I membrane protein</topology>
    </subcellularLocation>
</comment>
<keyword evidence="10" id="KW-0325">Glycoprotein</keyword>
<dbReference type="GO" id="GO:0016301">
    <property type="term" value="F:kinase activity"/>
    <property type="evidence" value="ECO:0007669"/>
    <property type="project" value="UniProtKB-KW"/>
</dbReference>
<dbReference type="PANTHER" id="PTHR27004:SF447">
    <property type="entry name" value="RECEPTOR LIKE PROTEIN 30-LIKE"/>
    <property type="match status" value="1"/>
</dbReference>
<gene>
    <name evidence="11" type="ORF">RCOM_0920550</name>
</gene>
<dbReference type="GO" id="GO:0005886">
    <property type="term" value="C:plasma membrane"/>
    <property type="evidence" value="ECO:0007669"/>
    <property type="project" value="UniProtKB-SubCell"/>
</dbReference>
<keyword evidence="9" id="KW-0675">Receptor</keyword>
<dbReference type="Proteomes" id="UP000008311">
    <property type="component" value="Unassembled WGS sequence"/>
</dbReference>
<evidence type="ECO:0000256" key="2">
    <source>
        <dbReference type="ARBA" id="ARBA00009592"/>
    </source>
</evidence>
<dbReference type="OrthoDB" id="850177at2759"/>
<dbReference type="eggNOG" id="KOG0619">
    <property type="taxonomic scope" value="Eukaryota"/>
</dbReference>
<keyword evidence="4" id="KW-0433">Leucine-rich repeat</keyword>
<keyword evidence="6" id="KW-0677">Repeat</keyword>
<evidence type="ECO:0000256" key="9">
    <source>
        <dbReference type="ARBA" id="ARBA00023170"/>
    </source>
</evidence>
<keyword evidence="11" id="KW-0418">Kinase</keyword>
<evidence type="ECO:0000256" key="1">
    <source>
        <dbReference type="ARBA" id="ARBA00004251"/>
    </source>
</evidence>
<proteinExistence type="inferred from homology"/>
<keyword evidence="12" id="KW-1185">Reference proteome</keyword>
<evidence type="ECO:0000313" key="11">
    <source>
        <dbReference type="EMBL" id="EEF46850.1"/>
    </source>
</evidence>
<dbReference type="OMA" id="KCEREIP"/>
<keyword evidence="7" id="KW-1133">Transmembrane helix</keyword>
<evidence type="ECO:0000256" key="8">
    <source>
        <dbReference type="ARBA" id="ARBA00023136"/>
    </source>
</evidence>
<reference evidence="12" key="1">
    <citation type="journal article" date="2010" name="Nat. Biotechnol.">
        <title>Draft genome sequence of the oilseed species Ricinus communis.</title>
        <authorList>
            <person name="Chan A.P."/>
            <person name="Crabtree J."/>
            <person name="Zhao Q."/>
            <person name="Lorenzi H."/>
            <person name="Orvis J."/>
            <person name="Puiu D."/>
            <person name="Melake-Berhan A."/>
            <person name="Jones K.M."/>
            <person name="Redman J."/>
            <person name="Chen G."/>
            <person name="Cahoon E.B."/>
            <person name="Gedil M."/>
            <person name="Stanke M."/>
            <person name="Haas B.J."/>
            <person name="Wortman J.R."/>
            <person name="Fraser-Liggett C.M."/>
            <person name="Ravel J."/>
            <person name="Rabinowicz P.D."/>
        </authorList>
    </citation>
    <scope>NUCLEOTIDE SEQUENCE [LARGE SCALE GENOMIC DNA]</scope>
    <source>
        <strain evidence="12">cv. Hale</strain>
    </source>
</reference>
<dbReference type="InterPro" id="IPR032675">
    <property type="entry name" value="LRR_dom_sf"/>
</dbReference>
<evidence type="ECO:0000256" key="10">
    <source>
        <dbReference type="ARBA" id="ARBA00023180"/>
    </source>
</evidence>
<dbReference type="SUPFAM" id="SSF52058">
    <property type="entry name" value="L domain-like"/>
    <property type="match status" value="1"/>
</dbReference>